<protein>
    <submittedName>
        <fullName evidence="3">Uncharacterized protein</fullName>
    </submittedName>
</protein>
<evidence type="ECO:0000313" key="3">
    <source>
        <dbReference type="RefSeq" id="XP_008569551.1"/>
    </source>
</evidence>
<gene>
    <name evidence="3" type="primary">LOC103589375</name>
</gene>
<dbReference type="RefSeq" id="XP_008569551.1">
    <property type="nucleotide sequence ID" value="XM_008571329.1"/>
</dbReference>
<reference evidence="3" key="1">
    <citation type="submission" date="2025-08" db="UniProtKB">
        <authorList>
            <consortium name="RefSeq"/>
        </authorList>
    </citation>
    <scope>IDENTIFICATION</scope>
</reference>
<evidence type="ECO:0000313" key="2">
    <source>
        <dbReference type="Proteomes" id="UP000694923"/>
    </source>
</evidence>
<feature type="region of interest" description="Disordered" evidence="1">
    <location>
        <begin position="1"/>
        <end position="125"/>
    </location>
</feature>
<proteinExistence type="predicted"/>
<dbReference type="GeneID" id="103589375"/>
<dbReference type="Proteomes" id="UP000694923">
    <property type="component" value="Unplaced"/>
</dbReference>
<name>A0ABM0QMG0_GALVR</name>
<accession>A0ABM0QMG0</accession>
<feature type="compositionally biased region" description="Polar residues" evidence="1">
    <location>
        <begin position="114"/>
        <end position="125"/>
    </location>
</feature>
<organism evidence="2 3">
    <name type="scientific">Galeopterus variegatus</name>
    <name type="common">Malayan flying lemur</name>
    <name type="synonym">Cynocephalus variegatus</name>
    <dbReference type="NCBI Taxonomy" id="482537"/>
    <lineage>
        <taxon>Eukaryota</taxon>
        <taxon>Metazoa</taxon>
        <taxon>Chordata</taxon>
        <taxon>Craniata</taxon>
        <taxon>Vertebrata</taxon>
        <taxon>Euteleostomi</taxon>
        <taxon>Mammalia</taxon>
        <taxon>Eutheria</taxon>
        <taxon>Euarchontoglires</taxon>
        <taxon>Dermoptera</taxon>
        <taxon>Cynocephalidae</taxon>
        <taxon>Galeopterus</taxon>
    </lineage>
</organism>
<sequence>MESFSPRLGSAGTHTHTHTNICPWAGPSYPPSRGRRDPVPMEVGKPSPAETGGRGAERRSRPSGLALGSRTQRAEIHAVSLTPRAWRPARPGELRGAEVPTEAAPGARALPAEGTQQSGASGSKS</sequence>
<keyword evidence="2" id="KW-1185">Reference proteome</keyword>
<evidence type="ECO:0000256" key="1">
    <source>
        <dbReference type="SAM" id="MobiDB-lite"/>
    </source>
</evidence>